<gene>
    <name evidence="1" type="ORF">GKO46_02845</name>
    <name evidence="2" type="ORF">GKO48_06415</name>
</gene>
<organism evidence="2 3">
    <name type="scientific">Candidatus Lucifugimonas marina</name>
    <dbReference type="NCBI Taxonomy" id="3038979"/>
    <lineage>
        <taxon>Bacteria</taxon>
        <taxon>Bacillati</taxon>
        <taxon>Chloroflexota</taxon>
        <taxon>Dehalococcoidia</taxon>
        <taxon>SAR202 cluster</taxon>
        <taxon>Candidatus Lucifugimonadales</taxon>
        <taxon>Candidatus Lucifugimonadaceae</taxon>
        <taxon>Candidatus Lucifugimonas</taxon>
    </lineage>
</organism>
<reference evidence="3" key="3">
    <citation type="submission" date="2023-06" db="EMBL/GenBank/DDBJ databases">
        <title>Pangenomics reveal diversification of enzyme families and niche specialization in globally abundant SAR202 bacteria.</title>
        <authorList>
            <person name="Saw J.H.W."/>
        </authorList>
    </citation>
    <scope>NUCLEOTIDE SEQUENCE [LARGE SCALE GENOMIC DNA]</scope>
    <source>
        <strain evidence="3">JH1073</strain>
    </source>
</reference>
<reference evidence="3 4" key="1">
    <citation type="submission" date="2019-11" db="EMBL/GenBank/DDBJ databases">
        <authorList>
            <person name="Cho J.-C."/>
        </authorList>
    </citation>
    <scope>NUCLEOTIDE SEQUENCE [LARGE SCALE GENOMIC DNA]</scope>
    <source>
        <strain evidence="2 3">JH1073</strain>
        <strain evidence="1 4">JH702</strain>
    </source>
</reference>
<reference evidence="2" key="2">
    <citation type="journal article" date="2023" name="Nat. Commun.">
        <title>Cultivation of marine bacteria of the SAR202 clade.</title>
        <authorList>
            <person name="Lim Y."/>
            <person name="Seo J.H."/>
            <person name="Giovannoni S.J."/>
            <person name="Kang I."/>
            <person name="Cho J.C."/>
        </authorList>
    </citation>
    <scope>NUCLEOTIDE SEQUENCE</scope>
    <source>
        <strain evidence="2">JH1073</strain>
    </source>
</reference>
<evidence type="ECO:0000313" key="1">
    <source>
        <dbReference type="EMBL" id="MDG0866006.1"/>
    </source>
</evidence>
<keyword evidence="3" id="KW-1185">Reference proteome</keyword>
<dbReference type="InterPro" id="IPR027417">
    <property type="entry name" value="P-loop_NTPase"/>
</dbReference>
<sequence length="260" mass="28764">MIWYSEVKLTVITIEGRLGAGGPDLGRMVAREMDLDFVDRLMLADIAKKVGATVNALADQESRVPSLANRFAQAIQRMLHRSAVAGMGGDPYFGPGIEQLLARPYSEMEEAPHTSAEEVDEQHFIDTAAEVINDLAEIGNVVLLGRGGAAILHDNPAVLRVGVVAKMEDRIKRVQQQMRLDSADEAESLIEHTDLAQHRYFERAFESSPIDPFLYHFMWNTSDVSLEYATQVTIDAAKVMSEKGLKWADSTFAQSEPTSE</sequence>
<dbReference type="Proteomes" id="UP001219901">
    <property type="component" value="Chromosome"/>
</dbReference>
<dbReference type="Gene3D" id="3.40.50.300">
    <property type="entry name" value="P-loop containing nucleotide triphosphate hydrolases"/>
    <property type="match status" value="1"/>
</dbReference>
<protein>
    <recommendedName>
        <fullName evidence="5">Cytidylate kinase-like family protein</fullName>
    </recommendedName>
</protein>
<accession>A0AAJ5ZE54</accession>
<dbReference type="AlphaFoldDB" id="A0AAJ5ZE54"/>
<proteinExistence type="predicted"/>
<evidence type="ECO:0000313" key="2">
    <source>
        <dbReference type="EMBL" id="WFG39265.1"/>
    </source>
</evidence>
<evidence type="ECO:0000313" key="4">
    <source>
        <dbReference type="Proteomes" id="UP001321249"/>
    </source>
</evidence>
<dbReference type="EMBL" id="CP046147">
    <property type="protein sequence ID" value="WFG39265.1"/>
    <property type="molecule type" value="Genomic_DNA"/>
</dbReference>
<evidence type="ECO:0000313" key="3">
    <source>
        <dbReference type="Proteomes" id="UP001219901"/>
    </source>
</evidence>
<name>A0AAJ5ZE54_9CHLR</name>
<evidence type="ECO:0008006" key="5">
    <source>
        <dbReference type="Google" id="ProtNLM"/>
    </source>
</evidence>
<dbReference type="Pfam" id="PF13189">
    <property type="entry name" value="Cytidylate_kin2"/>
    <property type="match status" value="1"/>
</dbReference>
<dbReference type="EMBL" id="WMBE01000001">
    <property type="protein sequence ID" value="MDG0866006.1"/>
    <property type="molecule type" value="Genomic_DNA"/>
</dbReference>
<dbReference type="Proteomes" id="UP001321249">
    <property type="component" value="Unassembled WGS sequence"/>
</dbReference>